<dbReference type="EMBL" id="CAAE01006228">
    <property type="protein sequence ID" value="CAF89043.1"/>
    <property type="molecule type" value="Genomic_DNA"/>
</dbReference>
<feature type="non-terminal residue" evidence="2">
    <location>
        <position position="1"/>
    </location>
</feature>
<proteinExistence type="predicted"/>
<feature type="compositionally biased region" description="Polar residues" evidence="1">
    <location>
        <begin position="1"/>
        <end position="38"/>
    </location>
</feature>
<dbReference type="AlphaFoldDB" id="Q4TDI9"/>
<dbReference type="OrthoDB" id="6365676at2759"/>
<sequence length="246" mass="25582">GAQGDGQVQSGEADSQTQNQANGVQNQPDGTGTVQQVIVGQAKSPGQAQGQQQPQHIQTLQLAPGQTLQPIQAFQNPAQVLIRTPTLSPSGQITWQTLQLPSGVSLQGGLARPCLMSDAGPGGQRDPRGERRSGLPERGSPDSERRPDQPRLWGTDGQHRRPGGCRSSGAGVPLTITGLQGQPQGQDGVKVQSSPVTVAVGNVASGSSMSPEQLGSVQSSSEQDGPPNKSPPRRLLLSKLQGRRGQ</sequence>
<accession>Q4TDI9</accession>
<feature type="compositionally biased region" description="Polar residues" evidence="1">
    <location>
        <begin position="204"/>
        <end position="223"/>
    </location>
</feature>
<reference evidence="2" key="1">
    <citation type="journal article" date="2004" name="Nature">
        <title>Genome duplication in the teleost fish Tetraodon nigroviridis reveals the early vertebrate proto-karyotype.</title>
        <authorList>
            <person name="Jaillon O."/>
            <person name="Aury J.-M."/>
            <person name="Brunet F."/>
            <person name="Petit J.-L."/>
            <person name="Stange-Thomann N."/>
            <person name="Mauceli E."/>
            <person name="Bouneau L."/>
            <person name="Fischer C."/>
            <person name="Ozouf-Costaz C."/>
            <person name="Bernot A."/>
            <person name="Nicaud S."/>
            <person name="Jaffe D."/>
            <person name="Fisher S."/>
            <person name="Lutfalla G."/>
            <person name="Dossat C."/>
            <person name="Segurens B."/>
            <person name="Dasilva C."/>
            <person name="Salanoubat M."/>
            <person name="Levy M."/>
            <person name="Boudet N."/>
            <person name="Castellano S."/>
            <person name="Anthouard V."/>
            <person name="Jubin C."/>
            <person name="Castelli V."/>
            <person name="Katinka M."/>
            <person name="Vacherie B."/>
            <person name="Biemont C."/>
            <person name="Skalli Z."/>
            <person name="Cattolico L."/>
            <person name="Poulain J."/>
            <person name="De Berardinis V."/>
            <person name="Cruaud C."/>
            <person name="Duprat S."/>
            <person name="Brottier P."/>
            <person name="Coutanceau J.-P."/>
            <person name="Gouzy J."/>
            <person name="Parra G."/>
            <person name="Lardier G."/>
            <person name="Chapple C."/>
            <person name="McKernan K.J."/>
            <person name="McEwan P."/>
            <person name="Bosak S."/>
            <person name="Kellis M."/>
            <person name="Volff J.-N."/>
            <person name="Guigo R."/>
            <person name="Zody M.C."/>
            <person name="Mesirov J."/>
            <person name="Lindblad-Toh K."/>
            <person name="Birren B."/>
            <person name="Nusbaum C."/>
            <person name="Kahn D."/>
            <person name="Robinson-Rechavi M."/>
            <person name="Laudet V."/>
            <person name="Schachter V."/>
            <person name="Quetier F."/>
            <person name="Saurin W."/>
            <person name="Scarpelli C."/>
            <person name="Wincker P."/>
            <person name="Lander E.S."/>
            <person name="Weissenbach J."/>
            <person name="Roest Crollius H."/>
        </authorList>
    </citation>
    <scope>NUCLEOTIDE SEQUENCE [LARGE SCALE GENOMIC DNA]</scope>
</reference>
<feature type="compositionally biased region" description="Basic and acidic residues" evidence="1">
    <location>
        <begin position="125"/>
        <end position="149"/>
    </location>
</feature>
<gene>
    <name evidence="2" type="ORF">GSTENG00002773001</name>
</gene>
<feature type="compositionally biased region" description="Low complexity" evidence="1">
    <location>
        <begin position="40"/>
        <end position="56"/>
    </location>
</feature>
<reference evidence="2" key="2">
    <citation type="submission" date="2004-02" db="EMBL/GenBank/DDBJ databases">
        <authorList>
            <consortium name="Genoscope"/>
            <consortium name="Whitehead Institute Centre for Genome Research"/>
        </authorList>
    </citation>
    <scope>NUCLEOTIDE SEQUENCE</scope>
</reference>
<feature type="region of interest" description="Disordered" evidence="1">
    <location>
        <begin position="111"/>
        <end position="246"/>
    </location>
</feature>
<feature type="compositionally biased region" description="Polar residues" evidence="1">
    <location>
        <begin position="177"/>
        <end position="196"/>
    </location>
</feature>
<feature type="region of interest" description="Disordered" evidence="1">
    <location>
        <begin position="1"/>
        <end position="56"/>
    </location>
</feature>
<comment type="caution">
    <text evidence="2">The sequence shown here is derived from an EMBL/GenBank/DDBJ whole genome shotgun (WGS) entry which is preliminary data.</text>
</comment>
<evidence type="ECO:0000313" key="2">
    <source>
        <dbReference type="EMBL" id="CAF89043.1"/>
    </source>
</evidence>
<name>Q4TDI9_TETNG</name>
<organism evidence="2">
    <name type="scientific">Tetraodon nigroviridis</name>
    <name type="common">Spotted green pufferfish</name>
    <name type="synonym">Chelonodon nigroviridis</name>
    <dbReference type="NCBI Taxonomy" id="99883"/>
    <lineage>
        <taxon>Eukaryota</taxon>
        <taxon>Metazoa</taxon>
        <taxon>Chordata</taxon>
        <taxon>Craniata</taxon>
        <taxon>Vertebrata</taxon>
        <taxon>Euteleostomi</taxon>
        <taxon>Actinopterygii</taxon>
        <taxon>Neopterygii</taxon>
        <taxon>Teleostei</taxon>
        <taxon>Neoteleostei</taxon>
        <taxon>Acanthomorphata</taxon>
        <taxon>Eupercaria</taxon>
        <taxon>Tetraodontiformes</taxon>
        <taxon>Tetradontoidea</taxon>
        <taxon>Tetraodontidae</taxon>
        <taxon>Tetraodon</taxon>
    </lineage>
</organism>
<feature type="non-terminal residue" evidence="2">
    <location>
        <position position="246"/>
    </location>
</feature>
<evidence type="ECO:0000256" key="1">
    <source>
        <dbReference type="SAM" id="MobiDB-lite"/>
    </source>
</evidence>
<protein>
    <submittedName>
        <fullName evidence="2">(spotted green pufferfish) hypothetical protein</fullName>
    </submittedName>
</protein>
<dbReference type="KEGG" id="tng:GSTEN00002773G001"/>